<keyword evidence="12" id="KW-0496">Mitochondrion</keyword>
<reference evidence="14 15" key="1">
    <citation type="submission" date="2011-08" db="EMBL/GenBank/DDBJ databases">
        <authorList>
            <person name="Liu Z.J."/>
            <person name="Shi F.L."/>
            <person name="Lu J.Q."/>
            <person name="Li M."/>
            <person name="Wang Z.L."/>
        </authorList>
    </citation>
    <scope>NUCLEOTIDE SEQUENCE [LARGE SCALE GENOMIC DNA]</scope>
    <source>
        <strain evidence="14 15">USNM 41457</strain>
    </source>
</reference>
<dbReference type="InterPro" id="IPR009000">
    <property type="entry name" value="Transl_B-barrel_sf"/>
</dbReference>
<dbReference type="InterPro" id="IPR018164">
    <property type="entry name" value="Ala-tRNA-synth_IIc_N"/>
</dbReference>
<dbReference type="Pfam" id="PF07973">
    <property type="entry name" value="tRNA_SAD"/>
    <property type="match status" value="1"/>
</dbReference>
<name>J9DQX9_EDHAE</name>
<dbReference type="VEuPathDB" id="MicrosporidiaDB:EDEG_00097"/>
<dbReference type="Pfam" id="PF01411">
    <property type="entry name" value="tRNA-synt_2c"/>
    <property type="match status" value="4"/>
</dbReference>
<feature type="binding site" evidence="12">
    <location>
        <position position="795"/>
    </location>
    <ligand>
        <name>Zn(2+)</name>
        <dbReference type="ChEBI" id="CHEBI:29105"/>
    </ligand>
</feature>
<feature type="domain" description="Alanyl-transfer RNA synthetases family profile" evidence="13">
    <location>
        <begin position="1"/>
        <end position="948"/>
    </location>
</feature>
<keyword evidence="12" id="KW-0963">Cytoplasm</keyword>
<dbReference type="GO" id="GO:0070143">
    <property type="term" value="P:mitochondrial alanyl-tRNA aminoacylation"/>
    <property type="evidence" value="ECO:0007669"/>
    <property type="project" value="UniProtKB-UniRule"/>
</dbReference>
<evidence type="ECO:0000256" key="2">
    <source>
        <dbReference type="ARBA" id="ARBA00022555"/>
    </source>
</evidence>
<dbReference type="FunCoup" id="J9DQX9">
    <property type="interactions" value="224"/>
</dbReference>
<evidence type="ECO:0000313" key="14">
    <source>
        <dbReference type="EMBL" id="EJW04980.1"/>
    </source>
</evidence>
<evidence type="ECO:0000256" key="1">
    <source>
        <dbReference type="ARBA" id="ARBA00008429"/>
    </source>
</evidence>
<dbReference type="Proteomes" id="UP000003163">
    <property type="component" value="Unassembled WGS sequence"/>
</dbReference>
<dbReference type="EC" id="6.1.1.7" evidence="12"/>
<evidence type="ECO:0000256" key="7">
    <source>
        <dbReference type="ARBA" id="ARBA00022840"/>
    </source>
</evidence>
<dbReference type="PROSITE" id="PS50860">
    <property type="entry name" value="AA_TRNA_LIGASE_II_ALA"/>
    <property type="match status" value="1"/>
</dbReference>
<evidence type="ECO:0000256" key="11">
    <source>
        <dbReference type="ARBA" id="ARBA00048300"/>
    </source>
</evidence>
<gene>
    <name evidence="12" type="primary">ALA1</name>
    <name evidence="14" type="ORF">EDEG_00097</name>
</gene>
<sequence length="1149" mass="131397">MKAEELTKLFLDYFTSRNHLEKPSSSVVPHDDDTLLFVNSGMVQFKKNFCLTKNELQKIDKEVCTVQHCIRAGGKHNDLDDVGKDGYHHTYFQMLGNWSFGSYFKREAIYFAYDFLVNILKLDKKRLYVTVFDSSCDSTKSLNFVDLETESIWKNYFGEDRILRFGSKDNFWEMGDSGPCGPCTEIHYDQRENVCEGGVNGADLVNKDHPEVIEIWNVVFIEYYRNESGDLTTLPVKSVDTGMGLERVLRIVNNVRSNYLTSGFMDLIQDIIIKSTYNQNKGRDTLKNIGSKDSDLNRNIEKMSISESKNKKSSSAVNDSTENKELSRIIKSDSVNVCINAEIDSKLYSNDIVSFATCDHENANTPENLIYYDCYNKNCKNFHYSMSCRVLADHARALAICIFYDCEFSSIGRGYVIRRILRRAIRFCNEIGIINKFHLIVKKASETLGINVYEKLYLIENEEKLFLKTLENGKKMFNTLISQHQNVNKKNKINDNCENKKINGQRNGIDNIYASNTDNDNNVSDIGEKKIISGKDAFVLYDTYGFPIDLTLLMAEEKGFTVDIDEFNKIQAIYKIKSKKAKSKDLVFDMNCIKHISKFETTQDDLKYTAHHSAADVLCVFKNNNVIYEYNVGNNHENSVRNFVDNVTKCGDLAKDDFDIVKQFFPGTENIESYRSKIQEETFIEDKEDVYAILLDQTCFYAESGGQIGDSGSLVLFNKNSFAGKSMNSTRNNPNVGIRFDVFDTQKYNGYVIHFCRLPRKTNLDVYMPTYKNKNTLKACVHIDQERREKIKLNHTATHILNTVLRNVLKDSKVKVEQRGSLVTDTKLRFDFSSTNITLKQIKEIEDQCNSIIENSRIVKTEHVNLNDFLCESKKENTNLIYLPGEKYPEKIRVVSIEGISSEPCGGTHATHTSLIRKMRIISETSISANTRRIVAVTNDEAFAAEENARKNNLDADIPLLERHRIINEQKEINKQALKSHKILLKKYETQIKSLISLILDDKIGEYSSNHFPKKQPTDQFEKLNPIEELQFLYFGQQIFSNYQSREISHFIAFLINLNKKNNQALSNIVFFFVSLNNKKTITKDLNTLAVNFDNSKINGCVISILDTTVFYSFKGKSATLVAQILTSNLKDASFGGVVGTATGYGTFE</sequence>
<dbReference type="PANTHER" id="PTHR11777:SF9">
    <property type="entry name" value="ALANINE--TRNA LIGASE, CYTOPLASMIC"/>
    <property type="match status" value="1"/>
</dbReference>
<dbReference type="GO" id="GO:0005739">
    <property type="term" value="C:mitochondrion"/>
    <property type="evidence" value="ECO:0007669"/>
    <property type="project" value="UniProtKB-SubCell"/>
</dbReference>
<dbReference type="InterPro" id="IPR050058">
    <property type="entry name" value="Ala-tRNA_ligase"/>
</dbReference>
<dbReference type="CDD" id="cd00673">
    <property type="entry name" value="AlaRS_core"/>
    <property type="match status" value="1"/>
</dbReference>
<dbReference type="Gene3D" id="3.30.930.10">
    <property type="entry name" value="Bira Bifunctional Protein, Domain 2"/>
    <property type="match status" value="1"/>
</dbReference>
<dbReference type="OrthoDB" id="2423964at2759"/>
<dbReference type="InterPro" id="IPR023033">
    <property type="entry name" value="Ala_tRNA_ligase_euk/bac"/>
</dbReference>
<keyword evidence="8 12" id="KW-0694">RNA-binding</keyword>
<keyword evidence="2 12" id="KW-0820">tRNA-binding</keyword>
<proteinExistence type="inferred from homology"/>
<dbReference type="InterPro" id="IPR018163">
    <property type="entry name" value="Thr/Ala-tRNA-synth_IIc_edit"/>
</dbReference>
<dbReference type="SUPFAM" id="SSF101353">
    <property type="entry name" value="Putative anticodon-binding domain of alanyl-tRNA synthetase (AlaRS)"/>
    <property type="match status" value="1"/>
</dbReference>
<organism evidence="14 15">
    <name type="scientific">Edhazardia aedis (strain USNM 41457)</name>
    <name type="common">Microsporidian parasite</name>
    <dbReference type="NCBI Taxonomy" id="1003232"/>
    <lineage>
        <taxon>Eukaryota</taxon>
        <taxon>Fungi</taxon>
        <taxon>Fungi incertae sedis</taxon>
        <taxon>Microsporidia</taxon>
        <taxon>Edhazardia</taxon>
    </lineage>
</organism>
<evidence type="ECO:0000256" key="6">
    <source>
        <dbReference type="ARBA" id="ARBA00022833"/>
    </source>
</evidence>
<keyword evidence="10 12" id="KW-0030">Aminoacyl-tRNA synthetase</keyword>
<dbReference type="Gene3D" id="3.30.980.10">
    <property type="entry name" value="Threonyl-trna Synthetase, Chain A, domain 2"/>
    <property type="match status" value="1"/>
</dbReference>
<feature type="binding site" evidence="12">
    <location>
        <position position="909"/>
    </location>
    <ligand>
        <name>Zn(2+)</name>
        <dbReference type="ChEBI" id="CHEBI:29105"/>
    </ligand>
</feature>
<dbReference type="STRING" id="1003232.J9DQX9"/>
<evidence type="ECO:0000256" key="4">
    <source>
        <dbReference type="ARBA" id="ARBA00022723"/>
    </source>
</evidence>
<dbReference type="OMA" id="NCLEIWN"/>
<reference evidence="15" key="2">
    <citation type="submission" date="2015-07" db="EMBL/GenBank/DDBJ databases">
        <title>Contrasting host-pathogen interactions and genome evolution in two generalist and specialist microsporidian pathogens of mosquitoes.</title>
        <authorList>
            <consortium name="The Broad Institute Genomics Platform"/>
            <consortium name="The Broad Institute Genome Sequencing Center for Infectious Disease"/>
            <person name="Cuomo C.A."/>
            <person name="Sanscrainte N.D."/>
            <person name="Goldberg J.M."/>
            <person name="Heiman D."/>
            <person name="Young S."/>
            <person name="Zeng Q."/>
            <person name="Becnel J.J."/>
            <person name="Birren B.W."/>
        </authorList>
    </citation>
    <scope>NUCLEOTIDE SEQUENCE [LARGE SCALE GENOMIC DNA]</scope>
    <source>
        <strain evidence="15">USNM 41457</strain>
    </source>
</reference>
<feature type="binding site" evidence="12">
    <location>
        <position position="905"/>
    </location>
    <ligand>
        <name>Zn(2+)</name>
        <dbReference type="ChEBI" id="CHEBI:29105"/>
    </ligand>
</feature>
<dbReference type="InterPro" id="IPR045864">
    <property type="entry name" value="aa-tRNA-synth_II/BPL/LPL"/>
</dbReference>
<dbReference type="FunFam" id="3.30.930.10:FF:000011">
    <property type="entry name" value="Alanine--tRNA ligase, cytoplasmic"/>
    <property type="match status" value="1"/>
</dbReference>
<accession>J9DQX9</accession>
<dbReference type="AlphaFoldDB" id="J9DQX9"/>
<evidence type="ECO:0000256" key="9">
    <source>
        <dbReference type="ARBA" id="ARBA00022917"/>
    </source>
</evidence>
<evidence type="ECO:0000256" key="5">
    <source>
        <dbReference type="ARBA" id="ARBA00022741"/>
    </source>
</evidence>
<comment type="subcellular location">
    <subcellularLocation>
        <location evidence="12">Mitochondrion</location>
    </subcellularLocation>
    <subcellularLocation>
        <location evidence="12">Cytoplasm</location>
    </subcellularLocation>
</comment>
<comment type="domain">
    <text evidence="12">Consists of three domains; the N-terminal catalytic domain, the editing domain and the C-terminal C-Ala domain. The editing domain removes incorrectly charged amino acids, while the C-Ala domain, along with tRNA(Ala), serves as a bridge to cooperatively bring together the editing and aminoacylation centers thus stimulating deacylation of misacylated tRNAs.</text>
</comment>
<dbReference type="GO" id="GO:0005524">
    <property type="term" value="F:ATP binding"/>
    <property type="evidence" value="ECO:0007669"/>
    <property type="project" value="UniProtKB-UniRule"/>
</dbReference>
<comment type="cofactor">
    <cofactor evidence="12">
        <name>Zn(2+)</name>
        <dbReference type="ChEBI" id="CHEBI:29105"/>
    </cofactor>
    <text evidence="12">Binds 1 zinc ion per subunit.</text>
</comment>
<dbReference type="SUPFAM" id="SSF55681">
    <property type="entry name" value="Class II aaRS and biotin synthetases"/>
    <property type="match status" value="1"/>
</dbReference>
<keyword evidence="9 12" id="KW-0648">Protein biosynthesis</keyword>
<comment type="subunit">
    <text evidence="12">Monomer.</text>
</comment>
<comment type="function">
    <text evidence="12">Catalyzes the attachment of alanine to tRNA(Ala) in a two-step reaction: alanine is first activated by ATP to form Ala-AMP and then transferred to the acceptor end of tRNA(Ala). Also edits incorrectly charged tRNA(Ala) via its editing domain.</text>
</comment>
<keyword evidence="4 12" id="KW-0479">Metal-binding</keyword>
<dbReference type="InterPro" id="IPR018165">
    <property type="entry name" value="Ala-tRNA-synth_IIc_core"/>
</dbReference>
<dbReference type="InterPro" id="IPR002318">
    <property type="entry name" value="Ala-tRNA-lgiase_IIc"/>
</dbReference>
<dbReference type="HOGENOM" id="CLU_004485_5_0_1"/>
<dbReference type="GO" id="GO:0008270">
    <property type="term" value="F:zinc ion binding"/>
    <property type="evidence" value="ECO:0007669"/>
    <property type="project" value="UniProtKB-UniRule"/>
</dbReference>
<evidence type="ECO:0000256" key="3">
    <source>
        <dbReference type="ARBA" id="ARBA00022598"/>
    </source>
</evidence>
<dbReference type="SMART" id="SM00863">
    <property type="entry name" value="tRNA_SAD"/>
    <property type="match status" value="1"/>
</dbReference>
<dbReference type="SUPFAM" id="SSF55186">
    <property type="entry name" value="ThrRS/AlaRS common domain"/>
    <property type="match status" value="1"/>
</dbReference>
<comment type="catalytic activity">
    <reaction evidence="11 12">
        <text>tRNA(Ala) + L-alanine + ATP = L-alanyl-tRNA(Ala) + AMP + diphosphate</text>
        <dbReference type="Rhea" id="RHEA:12540"/>
        <dbReference type="Rhea" id="RHEA-COMP:9657"/>
        <dbReference type="Rhea" id="RHEA-COMP:9923"/>
        <dbReference type="ChEBI" id="CHEBI:30616"/>
        <dbReference type="ChEBI" id="CHEBI:33019"/>
        <dbReference type="ChEBI" id="CHEBI:57972"/>
        <dbReference type="ChEBI" id="CHEBI:78442"/>
        <dbReference type="ChEBI" id="CHEBI:78497"/>
        <dbReference type="ChEBI" id="CHEBI:456215"/>
        <dbReference type="EC" id="6.1.1.7"/>
    </reaction>
</comment>
<keyword evidence="3 12" id="KW-0436">Ligase</keyword>
<evidence type="ECO:0000256" key="10">
    <source>
        <dbReference type="ARBA" id="ARBA00023146"/>
    </source>
</evidence>
<comment type="caution">
    <text evidence="14">The sequence shown here is derived from an EMBL/GenBank/DDBJ whole genome shotgun (WGS) entry which is preliminary data.</text>
</comment>
<dbReference type="GO" id="GO:0000049">
    <property type="term" value="F:tRNA binding"/>
    <property type="evidence" value="ECO:0007669"/>
    <property type="project" value="UniProtKB-KW"/>
</dbReference>
<dbReference type="EMBL" id="AFBI03000001">
    <property type="protein sequence ID" value="EJW04980.1"/>
    <property type="molecule type" value="Genomic_DNA"/>
</dbReference>
<dbReference type="PANTHER" id="PTHR11777">
    <property type="entry name" value="ALANYL-TRNA SYNTHETASE"/>
    <property type="match status" value="1"/>
</dbReference>
<keyword evidence="7 12" id="KW-0067">ATP-binding</keyword>
<evidence type="ECO:0000313" key="15">
    <source>
        <dbReference type="Proteomes" id="UP000003163"/>
    </source>
</evidence>
<feature type="binding site" evidence="12">
    <location>
        <position position="799"/>
    </location>
    <ligand>
        <name>Zn(2+)</name>
        <dbReference type="ChEBI" id="CHEBI:29105"/>
    </ligand>
</feature>
<dbReference type="GO" id="GO:0004813">
    <property type="term" value="F:alanine-tRNA ligase activity"/>
    <property type="evidence" value="ECO:0007669"/>
    <property type="project" value="UniProtKB-UniRule"/>
</dbReference>
<dbReference type="HAMAP" id="MF_00036_B">
    <property type="entry name" value="Ala_tRNA_synth_B"/>
    <property type="match status" value="1"/>
</dbReference>
<keyword evidence="6 12" id="KW-0862">Zinc</keyword>
<dbReference type="InterPro" id="IPR012947">
    <property type="entry name" value="tRNA_SAD"/>
</dbReference>
<dbReference type="Gene3D" id="2.40.30.130">
    <property type="match status" value="1"/>
</dbReference>
<protein>
    <recommendedName>
        <fullName evidence="12">Alanine--tRNA ligase</fullName>
        <ecNumber evidence="12">6.1.1.7</ecNumber>
    </recommendedName>
    <alternativeName>
        <fullName evidence="12">Alanyl-tRNA synthetase</fullName>
        <shortName evidence="12">AlaRS</shortName>
    </alternativeName>
</protein>
<comment type="similarity">
    <text evidence="1">Belongs to the class-II aminoacyl-tRNA synthetase family. Alax-L subfamily.</text>
</comment>
<dbReference type="PRINTS" id="PR00980">
    <property type="entry name" value="TRNASYNTHALA"/>
</dbReference>
<evidence type="ECO:0000259" key="13">
    <source>
        <dbReference type="PROSITE" id="PS50860"/>
    </source>
</evidence>
<dbReference type="FunFam" id="3.30.980.10:FF:000004">
    <property type="entry name" value="Alanine--tRNA ligase, cytoplasmic"/>
    <property type="match status" value="1"/>
</dbReference>
<keyword evidence="15" id="KW-1185">Reference proteome</keyword>
<dbReference type="SUPFAM" id="SSF50447">
    <property type="entry name" value="Translation proteins"/>
    <property type="match status" value="1"/>
</dbReference>
<dbReference type="GO" id="GO:0002161">
    <property type="term" value="F:aminoacyl-tRNA deacylase activity"/>
    <property type="evidence" value="ECO:0007669"/>
    <property type="project" value="TreeGrafter"/>
</dbReference>
<evidence type="ECO:0000256" key="12">
    <source>
        <dbReference type="HAMAP-Rule" id="MF_03133"/>
    </source>
</evidence>
<dbReference type="InParanoid" id="J9DQX9"/>
<dbReference type="InterPro" id="IPR018162">
    <property type="entry name" value="Ala-tRNA-ligase_IIc_anticod-bd"/>
</dbReference>
<keyword evidence="5 12" id="KW-0547">Nucleotide-binding</keyword>
<evidence type="ECO:0000256" key="8">
    <source>
        <dbReference type="ARBA" id="ARBA00022884"/>
    </source>
</evidence>